<keyword evidence="5" id="KW-0336">GPI-anchor</keyword>
<proteinExistence type="inferred from homology"/>
<dbReference type="Proteomes" id="UP001302812">
    <property type="component" value="Unassembled WGS sequence"/>
</dbReference>
<evidence type="ECO:0000256" key="9">
    <source>
        <dbReference type="SAM" id="SignalP"/>
    </source>
</evidence>
<evidence type="ECO:0000256" key="1">
    <source>
        <dbReference type="ARBA" id="ARBA00004589"/>
    </source>
</evidence>
<accession>A0AAN6TE90</accession>
<protein>
    <recommendedName>
        <fullName evidence="10">CFEM domain-containing protein</fullName>
    </recommendedName>
</protein>
<reference evidence="11" key="2">
    <citation type="submission" date="2023-05" db="EMBL/GenBank/DDBJ databases">
        <authorList>
            <consortium name="Lawrence Berkeley National Laboratory"/>
            <person name="Steindorff A."/>
            <person name="Hensen N."/>
            <person name="Bonometti L."/>
            <person name="Westerberg I."/>
            <person name="Brannstrom I.O."/>
            <person name="Guillou S."/>
            <person name="Cros-Aarteil S."/>
            <person name="Calhoun S."/>
            <person name="Haridas S."/>
            <person name="Kuo A."/>
            <person name="Mondo S."/>
            <person name="Pangilinan J."/>
            <person name="Riley R."/>
            <person name="Labutti K."/>
            <person name="Andreopoulos B."/>
            <person name="Lipzen A."/>
            <person name="Chen C."/>
            <person name="Yanf M."/>
            <person name="Daum C."/>
            <person name="Ng V."/>
            <person name="Clum A."/>
            <person name="Ohm R."/>
            <person name="Martin F."/>
            <person name="Silar P."/>
            <person name="Natvig D."/>
            <person name="Lalanne C."/>
            <person name="Gautier V."/>
            <person name="Ament-Velasquez S.L."/>
            <person name="Kruys A."/>
            <person name="Hutchinson M.I."/>
            <person name="Powell A.J."/>
            <person name="Barry K."/>
            <person name="Miller A.N."/>
            <person name="Grigoriev I.V."/>
            <person name="Debuchy R."/>
            <person name="Gladieux P."/>
            <person name="Thoren M.H."/>
            <person name="Johannesson H."/>
        </authorList>
    </citation>
    <scope>NUCLEOTIDE SEQUENCE</scope>
    <source>
        <strain evidence="11">CBS 508.74</strain>
    </source>
</reference>
<feature type="domain" description="CFEM" evidence="10">
    <location>
        <begin position="52"/>
        <end position="104"/>
    </location>
</feature>
<dbReference type="GO" id="GO:0098552">
    <property type="term" value="C:side of membrane"/>
    <property type="evidence" value="ECO:0007669"/>
    <property type="project" value="UniProtKB-KW"/>
</dbReference>
<evidence type="ECO:0000256" key="4">
    <source>
        <dbReference type="ARBA" id="ARBA00022525"/>
    </source>
</evidence>
<organism evidence="11 12">
    <name type="scientific">Canariomyces notabilis</name>
    <dbReference type="NCBI Taxonomy" id="2074819"/>
    <lineage>
        <taxon>Eukaryota</taxon>
        <taxon>Fungi</taxon>
        <taxon>Dikarya</taxon>
        <taxon>Ascomycota</taxon>
        <taxon>Pezizomycotina</taxon>
        <taxon>Sordariomycetes</taxon>
        <taxon>Sordariomycetidae</taxon>
        <taxon>Sordariales</taxon>
        <taxon>Chaetomiaceae</taxon>
        <taxon>Canariomyces</taxon>
    </lineage>
</organism>
<keyword evidence="12" id="KW-1185">Reference proteome</keyword>
<feature type="chain" id="PRO_5043018830" description="CFEM domain-containing protein" evidence="9">
    <location>
        <begin position="23"/>
        <end position="171"/>
    </location>
</feature>
<dbReference type="InterPro" id="IPR008427">
    <property type="entry name" value="Extracellular_membr_CFEM_dom"/>
</dbReference>
<keyword evidence="5" id="KW-0472">Membrane</keyword>
<feature type="signal peptide" evidence="9">
    <location>
        <begin position="1"/>
        <end position="22"/>
    </location>
</feature>
<evidence type="ECO:0000313" key="12">
    <source>
        <dbReference type="Proteomes" id="UP001302812"/>
    </source>
</evidence>
<evidence type="ECO:0000259" key="10">
    <source>
        <dbReference type="Pfam" id="PF05730"/>
    </source>
</evidence>
<gene>
    <name evidence="11" type="ORF">N656DRAFT_768601</name>
</gene>
<evidence type="ECO:0000256" key="6">
    <source>
        <dbReference type="ARBA" id="ARBA00022729"/>
    </source>
</evidence>
<dbReference type="RefSeq" id="XP_064670050.1">
    <property type="nucleotide sequence ID" value="XM_064813634.1"/>
</dbReference>
<comment type="similarity">
    <text evidence="3">Belongs to the RBT5 family.</text>
</comment>
<keyword evidence="8" id="KW-0449">Lipoprotein</keyword>
<keyword evidence="6 9" id="KW-0732">Signal</keyword>
<dbReference type="EMBL" id="MU853342">
    <property type="protein sequence ID" value="KAK4112480.1"/>
    <property type="molecule type" value="Genomic_DNA"/>
</dbReference>
<dbReference type="GeneID" id="89937759"/>
<evidence type="ECO:0000256" key="3">
    <source>
        <dbReference type="ARBA" id="ARBA00010031"/>
    </source>
</evidence>
<evidence type="ECO:0000256" key="7">
    <source>
        <dbReference type="ARBA" id="ARBA00023157"/>
    </source>
</evidence>
<sequence length="171" mass="17419">MQFSIVKSLLFLLPLAAPLARADGVSDVLNAVNGASNAVSDFFGADGPGGKISALPDCIDNCLKTTAADLKCGASDVKCLCGADDGVNWENKVRACNANSTNPQDKCSDDVLRNFDLSDMCVALKNATDAVNQAGDAFGRLLGLNAGASQSASMVTVGVLAAVAGYAVMLL</sequence>
<comment type="caution">
    <text evidence="11">The sequence shown here is derived from an EMBL/GenBank/DDBJ whole genome shotgun (WGS) entry which is preliminary data.</text>
</comment>
<keyword evidence="4" id="KW-0964">Secreted</keyword>
<evidence type="ECO:0000256" key="8">
    <source>
        <dbReference type="ARBA" id="ARBA00023288"/>
    </source>
</evidence>
<dbReference type="GO" id="GO:0005576">
    <property type="term" value="C:extracellular region"/>
    <property type="evidence" value="ECO:0007669"/>
    <property type="project" value="UniProtKB-SubCell"/>
</dbReference>
<keyword evidence="7" id="KW-1015">Disulfide bond</keyword>
<dbReference type="AlphaFoldDB" id="A0AAN6TE90"/>
<evidence type="ECO:0000256" key="2">
    <source>
        <dbReference type="ARBA" id="ARBA00004613"/>
    </source>
</evidence>
<reference evidence="11" key="1">
    <citation type="journal article" date="2023" name="Mol. Phylogenet. Evol.">
        <title>Genome-scale phylogeny and comparative genomics of the fungal order Sordariales.</title>
        <authorList>
            <person name="Hensen N."/>
            <person name="Bonometti L."/>
            <person name="Westerberg I."/>
            <person name="Brannstrom I.O."/>
            <person name="Guillou S."/>
            <person name="Cros-Aarteil S."/>
            <person name="Calhoun S."/>
            <person name="Haridas S."/>
            <person name="Kuo A."/>
            <person name="Mondo S."/>
            <person name="Pangilinan J."/>
            <person name="Riley R."/>
            <person name="LaButti K."/>
            <person name="Andreopoulos B."/>
            <person name="Lipzen A."/>
            <person name="Chen C."/>
            <person name="Yan M."/>
            <person name="Daum C."/>
            <person name="Ng V."/>
            <person name="Clum A."/>
            <person name="Steindorff A."/>
            <person name="Ohm R.A."/>
            <person name="Martin F."/>
            <person name="Silar P."/>
            <person name="Natvig D.O."/>
            <person name="Lalanne C."/>
            <person name="Gautier V."/>
            <person name="Ament-Velasquez S.L."/>
            <person name="Kruys A."/>
            <person name="Hutchinson M.I."/>
            <person name="Powell A.J."/>
            <person name="Barry K."/>
            <person name="Miller A.N."/>
            <person name="Grigoriev I.V."/>
            <person name="Debuchy R."/>
            <person name="Gladieux P."/>
            <person name="Hiltunen Thoren M."/>
            <person name="Johannesson H."/>
        </authorList>
    </citation>
    <scope>NUCLEOTIDE SEQUENCE</scope>
    <source>
        <strain evidence="11">CBS 508.74</strain>
    </source>
</reference>
<evidence type="ECO:0000256" key="5">
    <source>
        <dbReference type="ARBA" id="ARBA00022622"/>
    </source>
</evidence>
<name>A0AAN6TE90_9PEZI</name>
<evidence type="ECO:0000313" key="11">
    <source>
        <dbReference type="EMBL" id="KAK4112480.1"/>
    </source>
</evidence>
<dbReference type="Pfam" id="PF05730">
    <property type="entry name" value="CFEM"/>
    <property type="match status" value="1"/>
</dbReference>
<comment type="subcellular location">
    <subcellularLocation>
        <location evidence="1">Membrane</location>
        <topology evidence="1">Lipid-anchor</topology>
        <topology evidence="1">GPI-anchor</topology>
    </subcellularLocation>
    <subcellularLocation>
        <location evidence="2">Secreted</location>
    </subcellularLocation>
</comment>
<keyword evidence="5" id="KW-0325">Glycoprotein</keyword>